<dbReference type="InterPro" id="IPR036259">
    <property type="entry name" value="MFS_trans_sf"/>
</dbReference>
<dbReference type="GO" id="GO:0022857">
    <property type="term" value="F:transmembrane transporter activity"/>
    <property type="evidence" value="ECO:0007669"/>
    <property type="project" value="InterPro"/>
</dbReference>
<dbReference type="SUPFAM" id="SSF103473">
    <property type="entry name" value="MFS general substrate transporter"/>
    <property type="match status" value="1"/>
</dbReference>
<keyword evidence="4 6" id="KW-0472">Membrane</keyword>
<evidence type="ECO:0000256" key="1">
    <source>
        <dbReference type="ARBA" id="ARBA00004141"/>
    </source>
</evidence>
<accession>A0A5N7BF64</accession>
<name>A0A5N7BF64_9EURO</name>
<dbReference type="Gene3D" id="1.20.1250.20">
    <property type="entry name" value="MFS general substrate transporter like domains"/>
    <property type="match status" value="1"/>
</dbReference>
<evidence type="ECO:0000256" key="4">
    <source>
        <dbReference type="ARBA" id="ARBA00023136"/>
    </source>
</evidence>
<reference evidence="7 8" key="1">
    <citation type="submission" date="2019-04" db="EMBL/GenBank/DDBJ databases">
        <title>Friends and foes A comparative genomics studyof 23 Aspergillus species from section Flavi.</title>
        <authorList>
            <consortium name="DOE Joint Genome Institute"/>
            <person name="Kjaerbolling I."/>
            <person name="Vesth T."/>
            <person name="Frisvad J.C."/>
            <person name="Nybo J.L."/>
            <person name="Theobald S."/>
            <person name="Kildgaard S."/>
            <person name="Isbrandt T."/>
            <person name="Kuo A."/>
            <person name="Sato A."/>
            <person name="Lyhne E.K."/>
            <person name="Kogle M.E."/>
            <person name="Wiebenga A."/>
            <person name="Kun R.S."/>
            <person name="Lubbers R.J."/>
            <person name="Makela M.R."/>
            <person name="Barry K."/>
            <person name="Chovatia M."/>
            <person name="Clum A."/>
            <person name="Daum C."/>
            <person name="Haridas S."/>
            <person name="He G."/>
            <person name="LaButti K."/>
            <person name="Lipzen A."/>
            <person name="Mondo S."/>
            <person name="Riley R."/>
            <person name="Salamov A."/>
            <person name="Simmons B.A."/>
            <person name="Magnuson J.K."/>
            <person name="Henrissat B."/>
            <person name="Mortensen U.H."/>
            <person name="Larsen T.O."/>
            <person name="Devries R.P."/>
            <person name="Grigoriev I.V."/>
            <person name="Machida M."/>
            <person name="Baker S.E."/>
            <person name="Andersen M.R."/>
        </authorList>
    </citation>
    <scope>NUCLEOTIDE SEQUENCE [LARGE SCALE GENOMIC DNA]</scope>
    <source>
        <strain evidence="7 8">IBT 29228</strain>
    </source>
</reference>
<gene>
    <name evidence="7" type="ORF">BDV26DRAFT_303028</name>
</gene>
<feature type="transmembrane region" description="Helical" evidence="6">
    <location>
        <begin position="418"/>
        <end position="441"/>
    </location>
</feature>
<dbReference type="OrthoDB" id="194139at2759"/>
<keyword evidence="2 6" id="KW-0812">Transmembrane</keyword>
<proteinExistence type="predicted"/>
<sequence length="474" mass="51118">MAHPTEQAPLLEEQPHRQPHREHSLWNTTRICILCYTGALLFDSTQILRTMPRTTLFESIICQNYYASTNTLGATLSKIPEHMCKANPIQAELVTTQTWLKVGESICALLVALPFGNIANTKGRSFVLTLAILGQILADAWIVAVCFLNRTLPLSLVYMSPLLRSMGGGEMVMSAVIYALVVDVVSEKNRAQAFFNIAVMTLIAELVTPAVGSILVDWRGVYTPLLCAFPLQVANMGIFGLIPDTRPPAKVVNEIIWDRLGGGDSTESSDETGQNKGFANWSKAIWLVTVCYISTMLARETIDLLVQYVSKRFEWSLAKANYLISVKALVSMALYLLLLPLLSRALAKQCSMSPPRVDLWIARGSSLFGVVGPILLGVASGPVLLIVSLVLFTLSLAYPVSIQSYGTSLLQPVGVAPFYSALAVIRLAATLLTSPLLALAFKFGLKAGGAASGLVFDVAGGLFLVAAIGSSLLP</sequence>
<feature type="transmembrane region" description="Helical" evidence="6">
    <location>
        <begin position="162"/>
        <end position="181"/>
    </location>
</feature>
<dbReference type="Proteomes" id="UP000326198">
    <property type="component" value="Unassembled WGS sequence"/>
</dbReference>
<protein>
    <submittedName>
        <fullName evidence="7">Major facilitator superfamily domain-containing protein</fullName>
    </submittedName>
</protein>
<dbReference type="PANTHER" id="PTHR23507:SF1">
    <property type="entry name" value="FI18259P1-RELATED"/>
    <property type="match status" value="1"/>
</dbReference>
<keyword evidence="8" id="KW-1185">Reference proteome</keyword>
<feature type="transmembrane region" description="Helical" evidence="6">
    <location>
        <begin position="221"/>
        <end position="242"/>
    </location>
</feature>
<dbReference type="InterPro" id="IPR011701">
    <property type="entry name" value="MFS"/>
</dbReference>
<keyword evidence="3 6" id="KW-1133">Transmembrane helix</keyword>
<feature type="region of interest" description="Disordered" evidence="5">
    <location>
        <begin position="1"/>
        <end position="22"/>
    </location>
</feature>
<evidence type="ECO:0000256" key="2">
    <source>
        <dbReference type="ARBA" id="ARBA00022692"/>
    </source>
</evidence>
<feature type="transmembrane region" description="Helical" evidence="6">
    <location>
        <begin position="322"/>
        <end position="346"/>
    </location>
</feature>
<feature type="transmembrane region" description="Helical" evidence="6">
    <location>
        <begin position="193"/>
        <end position="215"/>
    </location>
</feature>
<feature type="transmembrane region" description="Helical" evidence="6">
    <location>
        <begin position="453"/>
        <end position="473"/>
    </location>
</feature>
<dbReference type="AlphaFoldDB" id="A0A5N7BF64"/>
<evidence type="ECO:0000256" key="6">
    <source>
        <dbReference type="SAM" id="Phobius"/>
    </source>
</evidence>
<dbReference type="GO" id="GO:0016020">
    <property type="term" value="C:membrane"/>
    <property type="evidence" value="ECO:0007669"/>
    <property type="project" value="UniProtKB-SubCell"/>
</dbReference>
<evidence type="ECO:0000313" key="8">
    <source>
        <dbReference type="Proteomes" id="UP000326198"/>
    </source>
</evidence>
<dbReference type="EMBL" id="ML736182">
    <property type="protein sequence ID" value="KAE8380390.1"/>
    <property type="molecule type" value="Genomic_DNA"/>
</dbReference>
<feature type="transmembrane region" description="Helical" evidence="6">
    <location>
        <begin position="367"/>
        <end position="398"/>
    </location>
</feature>
<dbReference type="PANTHER" id="PTHR23507">
    <property type="entry name" value="ZGC:174356"/>
    <property type="match status" value="1"/>
</dbReference>
<feature type="compositionally biased region" description="Basic and acidic residues" evidence="5">
    <location>
        <begin position="13"/>
        <end position="22"/>
    </location>
</feature>
<organism evidence="7 8">
    <name type="scientific">Aspergillus bertholletiae</name>
    <dbReference type="NCBI Taxonomy" id="1226010"/>
    <lineage>
        <taxon>Eukaryota</taxon>
        <taxon>Fungi</taxon>
        <taxon>Dikarya</taxon>
        <taxon>Ascomycota</taxon>
        <taxon>Pezizomycotina</taxon>
        <taxon>Eurotiomycetes</taxon>
        <taxon>Eurotiomycetidae</taxon>
        <taxon>Eurotiales</taxon>
        <taxon>Aspergillaceae</taxon>
        <taxon>Aspergillus</taxon>
        <taxon>Aspergillus subgen. Circumdati</taxon>
    </lineage>
</organism>
<evidence type="ECO:0000313" key="7">
    <source>
        <dbReference type="EMBL" id="KAE8380390.1"/>
    </source>
</evidence>
<dbReference type="Pfam" id="PF07690">
    <property type="entry name" value="MFS_1"/>
    <property type="match status" value="1"/>
</dbReference>
<evidence type="ECO:0000256" key="3">
    <source>
        <dbReference type="ARBA" id="ARBA00022989"/>
    </source>
</evidence>
<feature type="transmembrane region" description="Helical" evidence="6">
    <location>
        <begin position="126"/>
        <end position="150"/>
    </location>
</feature>
<comment type="subcellular location">
    <subcellularLocation>
        <location evidence="1">Membrane</location>
        <topology evidence="1">Multi-pass membrane protein</topology>
    </subcellularLocation>
</comment>
<evidence type="ECO:0000256" key="5">
    <source>
        <dbReference type="SAM" id="MobiDB-lite"/>
    </source>
</evidence>